<dbReference type="PANTHER" id="PTHR46401:SF2">
    <property type="entry name" value="GLYCOSYLTRANSFERASE WBBK-RELATED"/>
    <property type="match status" value="1"/>
</dbReference>
<dbReference type="GO" id="GO:0009103">
    <property type="term" value="P:lipopolysaccharide biosynthetic process"/>
    <property type="evidence" value="ECO:0007669"/>
    <property type="project" value="TreeGrafter"/>
</dbReference>
<dbReference type="Gene3D" id="3.40.50.2000">
    <property type="entry name" value="Glycogen Phosphorylase B"/>
    <property type="match status" value="1"/>
</dbReference>
<reference evidence="3" key="1">
    <citation type="submission" date="2014-11" db="EMBL/GenBank/DDBJ databases">
        <title>Genome sequencing of Roseivirga sp. D-25.</title>
        <authorList>
            <person name="Selvaratnam C."/>
            <person name="Thevarajoo S."/>
            <person name="Goh K.M."/>
            <person name="Eee R."/>
            <person name="Chan K.-G."/>
            <person name="Chong C.S."/>
        </authorList>
    </citation>
    <scope>NUCLEOTIDE SEQUENCE [LARGE SCALE GENOMIC DNA]</scope>
    <source>
        <strain evidence="3">D-25</strain>
    </source>
</reference>
<dbReference type="PATRIC" id="fig|1566026.4.peg.2028"/>
<sequence length="355" mass="41216">MEIMTRLAKEHRVIMLDYHYTWKDVLKNKFTPKSQVLGKKSRSRKIKTENGLVEVYNAMPVLPVNWINNAAIFRLAMFFNAWFISLSIKKILKTVDRNNTVLVNAFNPIYGYFTRKYWGEIERTYYCYDEISGTEWASKWGAEYESKYIDHCDRIITTSEQLKQKFIGKHANVSCVKNGVNLSIFRSESSELTKNYKVGYVGAIDQRVDLDLLAQTAKALTSLTFEMLGPVKVELPENLPENIIFRGSVPQKELPESIQLWDACIIPFVKTELTKAIYPLKINEYMAMGKPVITTDFSDLSDFDPLIYIAENTEDFVHGLKKEIQANNRLKVQMRKHFAQQNSWEARANEFEKQI</sequence>
<keyword evidence="1" id="KW-0808">Transferase</keyword>
<organism evidence="2 3">
    <name type="scientific">Roseivirga seohaensis subsp. aquiponti</name>
    <dbReference type="NCBI Taxonomy" id="1566026"/>
    <lineage>
        <taxon>Bacteria</taxon>
        <taxon>Pseudomonadati</taxon>
        <taxon>Bacteroidota</taxon>
        <taxon>Cytophagia</taxon>
        <taxon>Cytophagales</taxon>
        <taxon>Roseivirgaceae</taxon>
        <taxon>Roseivirga</taxon>
    </lineage>
</organism>
<comment type="caution">
    <text evidence="2">The sequence shown here is derived from an EMBL/GenBank/DDBJ whole genome shotgun (WGS) entry which is preliminary data.</text>
</comment>
<protein>
    <recommendedName>
        <fullName evidence="4">Glycosyltransferase</fullName>
    </recommendedName>
</protein>
<evidence type="ECO:0000313" key="3">
    <source>
        <dbReference type="Proteomes" id="UP000036908"/>
    </source>
</evidence>
<dbReference type="PANTHER" id="PTHR46401">
    <property type="entry name" value="GLYCOSYLTRANSFERASE WBBK-RELATED"/>
    <property type="match status" value="1"/>
</dbReference>
<dbReference type="Pfam" id="PF13692">
    <property type="entry name" value="Glyco_trans_1_4"/>
    <property type="match status" value="1"/>
</dbReference>
<evidence type="ECO:0008006" key="4">
    <source>
        <dbReference type="Google" id="ProtNLM"/>
    </source>
</evidence>
<dbReference type="EMBL" id="JSVA01000003">
    <property type="protein sequence ID" value="KOF04257.1"/>
    <property type="molecule type" value="Genomic_DNA"/>
</dbReference>
<proteinExistence type="predicted"/>
<dbReference type="Gene3D" id="3.40.50.11010">
    <property type="match status" value="1"/>
</dbReference>
<name>A0A0L8APZ9_9BACT</name>
<evidence type="ECO:0000313" key="2">
    <source>
        <dbReference type="EMBL" id="KOF04257.1"/>
    </source>
</evidence>
<keyword evidence="3" id="KW-1185">Reference proteome</keyword>
<dbReference type="SUPFAM" id="SSF53756">
    <property type="entry name" value="UDP-Glycosyltransferase/glycogen phosphorylase"/>
    <property type="match status" value="1"/>
</dbReference>
<gene>
    <name evidence="2" type="ORF">OB69_01650</name>
</gene>
<dbReference type="AlphaFoldDB" id="A0A0L8APZ9"/>
<dbReference type="Proteomes" id="UP000036908">
    <property type="component" value="Unassembled WGS sequence"/>
</dbReference>
<dbReference type="GO" id="GO:0016757">
    <property type="term" value="F:glycosyltransferase activity"/>
    <property type="evidence" value="ECO:0007669"/>
    <property type="project" value="TreeGrafter"/>
</dbReference>
<accession>A0A0L8APZ9</accession>
<evidence type="ECO:0000256" key="1">
    <source>
        <dbReference type="ARBA" id="ARBA00022679"/>
    </source>
</evidence>